<feature type="region of interest" description="Disordered" evidence="1">
    <location>
        <begin position="202"/>
        <end position="221"/>
    </location>
</feature>
<organism evidence="2 3">
    <name type="scientific">Methylibium petroleiphilum (strain ATCC BAA-1232 / LMG 22953 / PM1)</name>
    <dbReference type="NCBI Taxonomy" id="420662"/>
    <lineage>
        <taxon>Bacteria</taxon>
        <taxon>Pseudomonadati</taxon>
        <taxon>Pseudomonadota</taxon>
        <taxon>Betaproteobacteria</taxon>
        <taxon>Burkholderiales</taxon>
        <taxon>Sphaerotilaceae</taxon>
        <taxon>Methylibium</taxon>
    </lineage>
</organism>
<accession>A2SP07</accession>
<dbReference type="EMBL" id="CP000556">
    <property type="protein sequence ID" value="ABM97296.1"/>
    <property type="molecule type" value="Genomic_DNA"/>
</dbReference>
<reference evidence="2 3" key="1">
    <citation type="journal article" date="2007" name="J. Bacteriol.">
        <title>Whole-genome analysis of the methyl tert-butyl ether-degrading beta-proteobacterium Methylibium petroleiphilum PM1.</title>
        <authorList>
            <person name="Kane S.R."/>
            <person name="Chakicherla A.Y."/>
            <person name="Chain P.S.G."/>
            <person name="Schmidt R."/>
            <person name="Shin M.W."/>
            <person name="Legler T.C."/>
            <person name="Scow K.M."/>
            <person name="Larimer F.W."/>
            <person name="Lucas S.M."/>
            <person name="Richardson P.M."/>
            <person name="Hristova K.R."/>
        </authorList>
    </citation>
    <scope>NUCLEOTIDE SEQUENCE [LARGE SCALE GENOMIC DNA]</scope>
    <source>
        <strain evidence="3">ATCC BAA-1232 / LMG 22953 / PM1</strain>
        <plasmid evidence="2 3">RPME01</plasmid>
    </source>
</reference>
<feature type="compositionally biased region" description="Polar residues" evidence="1">
    <location>
        <begin position="205"/>
        <end position="217"/>
    </location>
</feature>
<dbReference type="GO" id="GO:0006313">
    <property type="term" value="P:DNA transposition"/>
    <property type="evidence" value="ECO:0007669"/>
    <property type="project" value="InterPro"/>
</dbReference>
<dbReference type="KEGG" id="mpt:Mpe_B0524"/>
<dbReference type="Pfam" id="PF01527">
    <property type="entry name" value="HTH_Tnp_1"/>
    <property type="match status" value="1"/>
</dbReference>
<keyword evidence="3" id="KW-1185">Reference proteome</keyword>
<protein>
    <recommendedName>
        <fullName evidence="4">Transposase</fullName>
    </recommendedName>
</protein>
<gene>
    <name evidence="2" type="ordered locus">Mpe_B0524</name>
</gene>
<dbReference type="AlphaFoldDB" id="A2SP07"/>
<dbReference type="HOGENOM" id="CLU_838897_0_0_4"/>
<evidence type="ECO:0000313" key="3">
    <source>
        <dbReference type="Proteomes" id="UP000000366"/>
    </source>
</evidence>
<evidence type="ECO:0008006" key="4">
    <source>
        <dbReference type="Google" id="ProtNLM"/>
    </source>
</evidence>
<evidence type="ECO:0000256" key="1">
    <source>
        <dbReference type="SAM" id="MobiDB-lite"/>
    </source>
</evidence>
<proteinExistence type="predicted"/>
<sequence>MGRRRRRQHSAKVKATVIEECLRPGVSITAAALAHGLNANMLRKWAIDAEHKEPVPHPRVAKPLPDPPPVPPAQFVPLALSGPTVDGEIRIELRRAGTTVKIVWPAPADRDYEAWLIRNRRSKRPPRIRLCRAASGAPLRGARSAGCATRASSRFGESRTAVELHRIDDCDNGGIGGTDWPSRSTRAALPCATRTTYPMPAPVRSTATYTSRDTASASADPPRAVIRRHRLQQQQLVRRDPLALIEATTEPRTYASCKSVVSVFFFRNALECPTGGEVIVRAGQRARLRFVRRGHSSRACHPLEARPRAAPIESSAGPSIWAPLLRRASHE</sequence>
<dbReference type="InterPro" id="IPR010921">
    <property type="entry name" value="Trp_repressor/repl_initiator"/>
</dbReference>
<dbReference type="eggNOG" id="COG2963">
    <property type="taxonomic scope" value="Bacteria"/>
</dbReference>
<dbReference type="Proteomes" id="UP000000366">
    <property type="component" value="Plasmid RPME01"/>
</dbReference>
<geneLocation type="plasmid" evidence="2 3">
    <name>RPME01</name>
</geneLocation>
<evidence type="ECO:0000313" key="2">
    <source>
        <dbReference type="EMBL" id="ABM97296.1"/>
    </source>
</evidence>
<name>A2SP07_METPP</name>
<dbReference type="GO" id="GO:0004803">
    <property type="term" value="F:transposase activity"/>
    <property type="evidence" value="ECO:0007669"/>
    <property type="project" value="InterPro"/>
</dbReference>
<keyword evidence="2" id="KW-0614">Plasmid</keyword>
<dbReference type="InterPro" id="IPR002514">
    <property type="entry name" value="Transposase_8"/>
</dbReference>
<dbReference type="SUPFAM" id="SSF48295">
    <property type="entry name" value="TrpR-like"/>
    <property type="match status" value="1"/>
</dbReference>
<dbReference type="GO" id="GO:0043565">
    <property type="term" value="F:sequence-specific DNA binding"/>
    <property type="evidence" value="ECO:0007669"/>
    <property type="project" value="InterPro"/>
</dbReference>